<gene>
    <name evidence="1" type="ORF">C8D93_107226</name>
</gene>
<evidence type="ECO:0008006" key="3">
    <source>
        <dbReference type="Google" id="ProtNLM"/>
    </source>
</evidence>
<accession>A0A318E783</accession>
<proteinExistence type="predicted"/>
<dbReference type="RefSeq" id="WP_110265777.1">
    <property type="nucleotide sequence ID" value="NZ_CAKZQT010000033.1"/>
</dbReference>
<evidence type="ECO:0000313" key="2">
    <source>
        <dbReference type="Proteomes" id="UP000248330"/>
    </source>
</evidence>
<protein>
    <recommendedName>
        <fullName evidence="3">Lipoprotein</fullName>
    </recommendedName>
</protein>
<sequence>MTMRAAVLLACTVLGGCAGVSTLPVYQSRSGAWTSPEGGNPFVLHGERGTVQFSVLGLWPHWWWVGPMPLPLIPSPYPGRELTVVLTAQPPARIDGEAGVRLLADGAELALLDRRAQGDEAVYRFGLPAAHPQSVTVAIDGLPPAVLAVGRERCYWVGDSHPSYRDCSAAAQSADPPR</sequence>
<dbReference type="Proteomes" id="UP000248330">
    <property type="component" value="Unassembled WGS sequence"/>
</dbReference>
<name>A0A318E783_9GAMM</name>
<dbReference type="AlphaFoldDB" id="A0A318E783"/>
<dbReference type="EMBL" id="QICN01000007">
    <property type="protein sequence ID" value="PXV66661.1"/>
    <property type="molecule type" value="Genomic_DNA"/>
</dbReference>
<comment type="caution">
    <text evidence="1">The sequence shown here is derived from an EMBL/GenBank/DDBJ whole genome shotgun (WGS) entry which is preliminary data.</text>
</comment>
<evidence type="ECO:0000313" key="1">
    <source>
        <dbReference type="EMBL" id="PXV66661.1"/>
    </source>
</evidence>
<organism evidence="1 2">
    <name type="scientific">Sinimarinibacterium flocculans</name>
    <dbReference type="NCBI Taxonomy" id="985250"/>
    <lineage>
        <taxon>Bacteria</taxon>
        <taxon>Pseudomonadati</taxon>
        <taxon>Pseudomonadota</taxon>
        <taxon>Gammaproteobacteria</taxon>
        <taxon>Nevskiales</taxon>
        <taxon>Nevskiaceae</taxon>
        <taxon>Sinimarinibacterium</taxon>
    </lineage>
</organism>
<dbReference type="PROSITE" id="PS51257">
    <property type="entry name" value="PROKAR_LIPOPROTEIN"/>
    <property type="match status" value="1"/>
</dbReference>
<reference evidence="1 2" key="1">
    <citation type="submission" date="2018-04" db="EMBL/GenBank/DDBJ databases">
        <title>Genomic Encyclopedia of Type Strains, Phase IV (KMG-IV): sequencing the most valuable type-strain genomes for metagenomic binning, comparative biology and taxonomic classification.</title>
        <authorList>
            <person name="Goeker M."/>
        </authorList>
    </citation>
    <scope>NUCLEOTIDE SEQUENCE [LARGE SCALE GENOMIC DNA]</scope>
    <source>
        <strain evidence="1 2">DSM 104150</strain>
    </source>
</reference>
<keyword evidence="2" id="KW-1185">Reference proteome</keyword>